<dbReference type="SUPFAM" id="SSF48024">
    <property type="entry name" value="N-terminal domain of DnaB helicase"/>
    <property type="match status" value="1"/>
</dbReference>
<dbReference type="FunFam" id="1.10.860.10:FF:000001">
    <property type="entry name" value="Replicative DNA helicase"/>
    <property type="match status" value="1"/>
</dbReference>
<keyword evidence="3 12" id="KW-0235">DNA replication</keyword>
<dbReference type="GO" id="GO:0003677">
    <property type="term" value="F:DNA binding"/>
    <property type="evidence" value="ECO:0007669"/>
    <property type="project" value="UniProtKB-UniRule"/>
</dbReference>
<evidence type="ECO:0000256" key="8">
    <source>
        <dbReference type="ARBA" id="ARBA00023125"/>
    </source>
</evidence>
<keyword evidence="4 12" id="KW-0547">Nucleotide-binding</keyword>
<dbReference type="InterPro" id="IPR036185">
    <property type="entry name" value="DNA_heli_DnaB-like_N_sf"/>
</dbReference>
<dbReference type="PANTHER" id="PTHR30153">
    <property type="entry name" value="REPLICATIVE DNA HELICASE DNAB"/>
    <property type="match status" value="1"/>
</dbReference>
<dbReference type="Gene3D" id="1.10.860.10">
    <property type="entry name" value="DNAb Helicase, Chain A"/>
    <property type="match status" value="1"/>
</dbReference>
<dbReference type="SMART" id="SM00382">
    <property type="entry name" value="AAA"/>
    <property type="match status" value="1"/>
</dbReference>
<dbReference type="GO" id="GO:0005829">
    <property type="term" value="C:cytosol"/>
    <property type="evidence" value="ECO:0007669"/>
    <property type="project" value="TreeGrafter"/>
</dbReference>
<protein>
    <recommendedName>
        <fullName evidence="11 12">Replicative DNA helicase</fullName>
        <ecNumber evidence="11 12">5.6.2.3</ecNumber>
    </recommendedName>
</protein>
<keyword evidence="9" id="KW-0413">Isomerase</keyword>
<dbReference type="InterPro" id="IPR007693">
    <property type="entry name" value="DNA_helicase_DnaB-like_N"/>
</dbReference>
<dbReference type="InterPro" id="IPR027417">
    <property type="entry name" value="P-loop_NTPase"/>
</dbReference>
<evidence type="ECO:0000256" key="7">
    <source>
        <dbReference type="ARBA" id="ARBA00022840"/>
    </source>
</evidence>
<dbReference type="NCBIfam" id="TIGR00665">
    <property type="entry name" value="DnaB"/>
    <property type="match status" value="1"/>
</dbReference>
<evidence type="ECO:0000313" key="15">
    <source>
        <dbReference type="Proteomes" id="UP000177960"/>
    </source>
</evidence>
<reference evidence="14 15" key="1">
    <citation type="journal article" date="2016" name="Nat. Commun.">
        <title>Thousands of microbial genomes shed light on interconnected biogeochemical processes in an aquifer system.</title>
        <authorList>
            <person name="Anantharaman K."/>
            <person name="Brown C.T."/>
            <person name="Hug L.A."/>
            <person name="Sharon I."/>
            <person name="Castelle C.J."/>
            <person name="Probst A.J."/>
            <person name="Thomas B.C."/>
            <person name="Singh A."/>
            <person name="Wilkins M.J."/>
            <person name="Karaoz U."/>
            <person name="Brodie E.L."/>
            <person name="Williams K.H."/>
            <person name="Hubbard S.S."/>
            <person name="Banfield J.F."/>
        </authorList>
    </citation>
    <scope>NUCLEOTIDE SEQUENCE [LARGE SCALE GENOMIC DNA]</scope>
</reference>
<evidence type="ECO:0000256" key="1">
    <source>
        <dbReference type="ARBA" id="ARBA00008428"/>
    </source>
</evidence>
<dbReference type="Pfam" id="PF03796">
    <property type="entry name" value="DnaB_C"/>
    <property type="match status" value="1"/>
</dbReference>
<dbReference type="Gene3D" id="3.40.50.300">
    <property type="entry name" value="P-loop containing nucleotide triphosphate hydrolases"/>
    <property type="match status" value="1"/>
</dbReference>
<dbReference type="AlphaFoldDB" id="A0A1G1ZGR4"/>
<dbReference type="EC" id="5.6.2.3" evidence="11 12"/>
<dbReference type="PANTHER" id="PTHR30153:SF2">
    <property type="entry name" value="REPLICATIVE DNA HELICASE"/>
    <property type="match status" value="1"/>
</dbReference>
<dbReference type="GO" id="GO:1990077">
    <property type="term" value="C:primosome complex"/>
    <property type="evidence" value="ECO:0007669"/>
    <property type="project" value="UniProtKB-UniRule"/>
</dbReference>
<keyword evidence="5 12" id="KW-0378">Hydrolase</keyword>
<dbReference type="Proteomes" id="UP000177960">
    <property type="component" value="Unassembled WGS sequence"/>
</dbReference>
<name>A0A1G1ZGR4_9BACT</name>
<accession>A0A1G1ZGR4</accession>
<dbReference type="InterPro" id="IPR003593">
    <property type="entry name" value="AAA+_ATPase"/>
</dbReference>
<evidence type="ECO:0000256" key="4">
    <source>
        <dbReference type="ARBA" id="ARBA00022741"/>
    </source>
</evidence>
<dbReference type="EMBL" id="MHJG01000018">
    <property type="protein sequence ID" value="OGY63725.1"/>
    <property type="molecule type" value="Genomic_DNA"/>
</dbReference>
<feature type="domain" description="SF4 helicase" evidence="13">
    <location>
        <begin position="177"/>
        <end position="445"/>
    </location>
</feature>
<comment type="function">
    <text evidence="12">The main replicative DNA helicase, it participates in initiation and elongation during chromosome replication. Travels ahead of the DNA replisome, separating dsDNA into templates for DNA synthesis. A processive ATP-dependent 5'-3' DNA helicase it has DNA-dependent ATPase activity.</text>
</comment>
<evidence type="ECO:0000256" key="2">
    <source>
        <dbReference type="ARBA" id="ARBA00022515"/>
    </source>
</evidence>
<dbReference type="GO" id="GO:0016887">
    <property type="term" value="F:ATP hydrolysis activity"/>
    <property type="evidence" value="ECO:0007669"/>
    <property type="project" value="RHEA"/>
</dbReference>
<evidence type="ECO:0000256" key="12">
    <source>
        <dbReference type="RuleBase" id="RU362085"/>
    </source>
</evidence>
<evidence type="ECO:0000256" key="9">
    <source>
        <dbReference type="ARBA" id="ARBA00023235"/>
    </source>
</evidence>
<gene>
    <name evidence="14" type="ORF">A3B92_02195</name>
</gene>
<proteinExistence type="inferred from homology"/>
<comment type="similarity">
    <text evidence="1 12">Belongs to the helicase family. DnaB subfamily.</text>
</comment>
<sequence length="445" mass="50437">MTQSLKLPPQNIDAEQSVLGALMLDKNAVINVADILAPEDFYKPAHEKIYNTILDLYGKREPIDILTVTEKLRVENVLREIGGSAYLSKLMEMVPTAAHIEHYAKIVRGKKVLRDLIKTSAEITENAIDETEDIETLLDSIEQKIFAISQHSFSQKFIKLSEELKGAYERIEKLHREEGGLRGVPTGFQQLDDKLSGLQKSDMIVLGARPSLGKTSLALDIARHVGIKLKRPVGIFSLEMSREQIVDRIIAAEAQISLWELRSGRLKDDESFELIQHALNELTHATLYIDDTPSPTIMQMRSMARRLQAEHGLDLIIVDYIQLIQPKNNIASLVQQVTEFSRGLKSMARELNVPVLALSQLSREVDKRENRRPRLSDLRESGAIEQDADVVMFIYRKDKDRLNPTSEEQNTAEIIIEKHRNGPTGTALLKFDEKKSSFLNIDKYH</sequence>
<evidence type="ECO:0000313" key="14">
    <source>
        <dbReference type="EMBL" id="OGY63725.1"/>
    </source>
</evidence>
<dbReference type="GO" id="GO:0006269">
    <property type="term" value="P:DNA replication, synthesis of primer"/>
    <property type="evidence" value="ECO:0007669"/>
    <property type="project" value="UniProtKB-UniRule"/>
</dbReference>
<comment type="catalytic activity">
    <reaction evidence="10 12">
        <text>ATP + H2O = ADP + phosphate + H(+)</text>
        <dbReference type="Rhea" id="RHEA:13065"/>
        <dbReference type="ChEBI" id="CHEBI:15377"/>
        <dbReference type="ChEBI" id="CHEBI:15378"/>
        <dbReference type="ChEBI" id="CHEBI:30616"/>
        <dbReference type="ChEBI" id="CHEBI:43474"/>
        <dbReference type="ChEBI" id="CHEBI:456216"/>
        <dbReference type="EC" id="5.6.2.3"/>
    </reaction>
</comment>
<evidence type="ECO:0000256" key="6">
    <source>
        <dbReference type="ARBA" id="ARBA00022806"/>
    </source>
</evidence>
<dbReference type="CDD" id="cd00984">
    <property type="entry name" value="DnaB_C"/>
    <property type="match status" value="1"/>
</dbReference>
<dbReference type="PROSITE" id="PS51199">
    <property type="entry name" value="SF4_HELICASE"/>
    <property type="match status" value="1"/>
</dbReference>
<dbReference type="GO" id="GO:0005524">
    <property type="term" value="F:ATP binding"/>
    <property type="evidence" value="ECO:0007669"/>
    <property type="project" value="UniProtKB-UniRule"/>
</dbReference>
<evidence type="ECO:0000256" key="3">
    <source>
        <dbReference type="ARBA" id="ARBA00022705"/>
    </source>
</evidence>
<keyword evidence="7 12" id="KW-0067">ATP-binding</keyword>
<keyword evidence="8 12" id="KW-0238">DNA-binding</keyword>
<dbReference type="InterPro" id="IPR007692">
    <property type="entry name" value="DNA_helicase_DnaB"/>
</dbReference>
<dbReference type="InterPro" id="IPR016136">
    <property type="entry name" value="DNA_helicase_N/primase_C"/>
</dbReference>
<evidence type="ECO:0000259" key="13">
    <source>
        <dbReference type="PROSITE" id="PS51199"/>
    </source>
</evidence>
<organism evidence="14 15">
    <name type="scientific">Candidatus Harrisonbacteria bacterium RIFCSPHIGHO2_02_FULL_42_16</name>
    <dbReference type="NCBI Taxonomy" id="1798404"/>
    <lineage>
        <taxon>Bacteria</taxon>
        <taxon>Candidatus Harrisoniibacteriota</taxon>
    </lineage>
</organism>
<evidence type="ECO:0000256" key="11">
    <source>
        <dbReference type="NCBIfam" id="TIGR00665"/>
    </source>
</evidence>
<dbReference type="STRING" id="1798404.A3B92_02195"/>
<keyword evidence="2 12" id="KW-0639">Primosome</keyword>
<dbReference type="InterPro" id="IPR007694">
    <property type="entry name" value="DNA_helicase_DnaB-like_C"/>
</dbReference>
<evidence type="ECO:0000256" key="5">
    <source>
        <dbReference type="ARBA" id="ARBA00022801"/>
    </source>
</evidence>
<dbReference type="SUPFAM" id="SSF52540">
    <property type="entry name" value="P-loop containing nucleoside triphosphate hydrolases"/>
    <property type="match status" value="1"/>
</dbReference>
<evidence type="ECO:0000256" key="10">
    <source>
        <dbReference type="ARBA" id="ARBA00048954"/>
    </source>
</evidence>
<dbReference type="GO" id="GO:0043139">
    <property type="term" value="F:5'-3' DNA helicase activity"/>
    <property type="evidence" value="ECO:0007669"/>
    <property type="project" value="UniProtKB-EC"/>
</dbReference>
<dbReference type="Pfam" id="PF00772">
    <property type="entry name" value="DnaB"/>
    <property type="match status" value="1"/>
</dbReference>
<comment type="caution">
    <text evidence="14">The sequence shown here is derived from an EMBL/GenBank/DDBJ whole genome shotgun (WGS) entry which is preliminary data.</text>
</comment>
<keyword evidence="6 12" id="KW-0347">Helicase</keyword>